<dbReference type="PANTHER" id="PTHR11926">
    <property type="entry name" value="GLUCOSYL/GLUCURONOSYL TRANSFERASES"/>
    <property type="match status" value="1"/>
</dbReference>
<dbReference type="Proteomes" id="UP001177003">
    <property type="component" value="Chromosome 5"/>
</dbReference>
<dbReference type="PANTHER" id="PTHR11926:SF1494">
    <property type="entry name" value="FLAVONOL 3-O-GLUCOSYLTRANSFERASE UGT76E12-RELATED"/>
    <property type="match status" value="1"/>
</dbReference>
<proteinExistence type="inferred from homology"/>
<dbReference type="AlphaFoldDB" id="A0AA35ZAQ1"/>
<organism evidence="4 5">
    <name type="scientific">Lactuca saligna</name>
    <name type="common">Willowleaf lettuce</name>
    <dbReference type="NCBI Taxonomy" id="75948"/>
    <lineage>
        <taxon>Eukaryota</taxon>
        <taxon>Viridiplantae</taxon>
        <taxon>Streptophyta</taxon>
        <taxon>Embryophyta</taxon>
        <taxon>Tracheophyta</taxon>
        <taxon>Spermatophyta</taxon>
        <taxon>Magnoliopsida</taxon>
        <taxon>eudicotyledons</taxon>
        <taxon>Gunneridae</taxon>
        <taxon>Pentapetalae</taxon>
        <taxon>asterids</taxon>
        <taxon>campanulids</taxon>
        <taxon>Asterales</taxon>
        <taxon>Asteraceae</taxon>
        <taxon>Cichorioideae</taxon>
        <taxon>Cichorieae</taxon>
        <taxon>Lactucinae</taxon>
        <taxon>Lactuca</taxon>
    </lineage>
</organism>
<keyword evidence="2" id="KW-0328">Glycosyltransferase</keyword>
<dbReference type="GO" id="GO:0080043">
    <property type="term" value="F:quercetin 3-O-glucosyltransferase activity"/>
    <property type="evidence" value="ECO:0007669"/>
    <property type="project" value="TreeGrafter"/>
</dbReference>
<evidence type="ECO:0000256" key="2">
    <source>
        <dbReference type="ARBA" id="ARBA00022676"/>
    </source>
</evidence>
<dbReference type="GO" id="GO:0080044">
    <property type="term" value="F:quercetin 7-O-glucosyltransferase activity"/>
    <property type="evidence" value="ECO:0007669"/>
    <property type="project" value="TreeGrafter"/>
</dbReference>
<evidence type="ECO:0000313" key="5">
    <source>
        <dbReference type="Proteomes" id="UP001177003"/>
    </source>
</evidence>
<keyword evidence="3" id="KW-0808">Transferase</keyword>
<evidence type="ECO:0000256" key="1">
    <source>
        <dbReference type="ARBA" id="ARBA00009995"/>
    </source>
</evidence>
<evidence type="ECO:0000256" key="3">
    <source>
        <dbReference type="ARBA" id="ARBA00022679"/>
    </source>
</evidence>
<gene>
    <name evidence="4" type="ORF">LSALG_LOCUS27660</name>
</gene>
<comment type="similarity">
    <text evidence="1">Belongs to the UDP-glycosyltransferase family.</text>
</comment>
<dbReference type="InterPro" id="IPR002213">
    <property type="entry name" value="UDP_glucos_trans"/>
</dbReference>
<accession>A0AA35ZAQ1</accession>
<protein>
    <recommendedName>
        <fullName evidence="6">Glycosyltransferase</fullName>
    </recommendedName>
</protein>
<dbReference type="FunFam" id="3.40.50.2000:FF:000138">
    <property type="entry name" value="Glycosyltransferase"/>
    <property type="match status" value="1"/>
</dbReference>
<dbReference type="Gene3D" id="3.40.50.2000">
    <property type="entry name" value="Glycogen Phosphorylase B"/>
    <property type="match status" value="2"/>
</dbReference>
<dbReference type="SUPFAM" id="SSF53756">
    <property type="entry name" value="UDP-Glycosyltransferase/glycogen phosphorylase"/>
    <property type="match status" value="1"/>
</dbReference>
<sequence>MDAVGSYIKQPTVKLPVVVVPYPGRGHINPLLNFCHLLSSRLNQPNRTTVFTIVVTEEWLGIIDPDRKQANNNILFAAIPNVLPSELNRGSNMITFLTAVRTKMQRPFEEVIDQMELPVKLIIADATMLWPFEVANRRNIPVAAYWPMSASMFSLMHHIDLLESHNHLYVDESERGHEHIDYIPGIPSLTIADMPMVFHAKYGEMFKGLVPNLAEVTKKANYVLLSTIYELESKVIDALRSKLQIPVYTCGLNIPYSQIEPNLESYDYGLINWLDSKPLGSVLYVSFGSYLPVSSAEMGEIAAGLAQSGVYFLWVARGETSCLKEMCGEKGMMVDWCDQLRVLLHPSIGGFWSHCGWNSVKESMFSGVPMLTFPISLDQPLNSKAIVENWKIGWNIRKEIRDIERDKIAEVARKFMDSKNVESLGMMERVKQVQEICQESGSSEEDLKSFVNDMVTNQSSQCIC</sequence>
<dbReference type="CDD" id="cd03784">
    <property type="entry name" value="GT1_Gtf-like"/>
    <property type="match status" value="1"/>
</dbReference>
<name>A0AA35ZAQ1_LACSI</name>
<keyword evidence="5" id="KW-1185">Reference proteome</keyword>
<evidence type="ECO:0000313" key="4">
    <source>
        <dbReference type="EMBL" id="CAI9288352.1"/>
    </source>
</evidence>
<reference evidence="4" key="1">
    <citation type="submission" date="2023-04" db="EMBL/GenBank/DDBJ databases">
        <authorList>
            <person name="Vijverberg K."/>
            <person name="Xiong W."/>
            <person name="Schranz E."/>
        </authorList>
    </citation>
    <scope>NUCLEOTIDE SEQUENCE</scope>
</reference>
<dbReference type="EMBL" id="OX465081">
    <property type="protein sequence ID" value="CAI9288352.1"/>
    <property type="molecule type" value="Genomic_DNA"/>
</dbReference>
<evidence type="ECO:0008006" key="6">
    <source>
        <dbReference type="Google" id="ProtNLM"/>
    </source>
</evidence>
<dbReference type="Pfam" id="PF00201">
    <property type="entry name" value="UDPGT"/>
    <property type="match status" value="1"/>
</dbReference>